<dbReference type="PANTHER" id="PTHR33121:SF74">
    <property type="entry name" value="CYCLIC DI-GMP PHOSPHODIESTERASE PDEA-RELATED"/>
    <property type="match status" value="1"/>
</dbReference>
<keyword evidence="3 6" id="KW-0812">Transmembrane</keyword>
<name>A7MP46_CROS8</name>
<evidence type="ECO:0000256" key="6">
    <source>
        <dbReference type="SAM" id="Phobius"/>
    </source>
</evidence>
<dbReference type="InterPro" id="IPR050706">
    <property type="entry name" value="Cyclic-di-GMP_PDE-like"/>
</dbReference>
<dbReference type="PROSITE" id="PS50883">
    <property type="entry name" value="EAL"/>
    <property type="match status" value="1"/>
</dbReference>
<sequence length="735" mass="82300">MPEKLPMNARYGLRKSGIALLLCVLLLPLARLLSPKAIVDGAGIYLTFLPLSLMLAMIYLFGRYALFPLVITFLFFYGWFFPLNSQQLLAFIASFLLPVILTCAILRALKGPRWRFAISRHSTGLRLFLPGLLAPCLIKFLMVVSGYWLDYPEVISSYFGESTSFYSVVTVQGLMAASVIFVDIFYYPVRMALSRAFARAFWHRCVIPLLAPEKKVLAAGWFAGVFILLILFLLPFKLFLISIYTLPVIFVLFTAGIFLIGPVLITLLWSFSLLLLLGSSSNFLPAEKNGFLLAFMLSGFIAFTVSMRFMTVIFNKSEWMKRQYRMLALTDPLTRLPNLRALERHLQGISGGALCCLRVANLEFLSRHYGLMMRIQCKKEVTTLLLPWLNTGEKVFQLPDSDLLIYLAGPEPQSRLRHLVDLLNSKRIQWNGAQLELDYSAAWAPVPRAQTPEELYRTIGQLSYLAEVAGPGDPVVALESRSQGLSGQTSEPVLMLQKVKQALSEGGVTLFAQPIQNAQGEGYAEILARLECDGELIMPAKFIPLITRFNLSARFDMQVLEKLLIYLHTHPQTRPGARFSVNLMPLTLEQQGIAQQAIALFERYRVPISAVILEVTEEQALSGSENTVQNISLLQARGFCIAIDDFGTGYANFERLKNLQADIIKIDGCFIRNVVSNTFDALVVKSICDLAKARSLTVVAEFVETPAQRDLLFALGVEYIQGHLPGRPERLECEA</sequence>
<reference evidence="8 9" key="1">
    <citation type="journal article" date="2010" name="PLoS ONE">
        <title>Genome sequence of Cronobacter sakazakii BAA-894 and comparative genomic hybridization analysis with other Cronobacter species.</title>
        <authorList>
            <person name="Kucerova E."/>
            <person name="Clifton S.W."/>
            <person name="Xia X.Q."/>
            <person name="Long F."/>
            <person name="Porwollik S."/>
            <person name="Fulton L."/>
            <person name="Fronick C."/>
            <person name="Minx P."/>
            <person name="Kyung K."/>
            <person name="Warren W."/>
            <person name="Fulton R."/>
            <person name="Feng D."/>
            <person name="Wollam A."/>
            <person name="Shah N."/>
            <person name="Bhonagiri V."/>
            <person name="Nash W.E."/>
            <person name="Hallsworth-Pepin K."/>
            <person name="Wilson R.K."/>
            <person name="McClelland M."/>
            <person name="Forsythe S.J."/>
        </authorList>
    </citation>
    <scope>NUCLEOTIDE SEQUENCE [LARGE SCALE GENOMIC DNA]</scope>
    <source>
        <strain evidence="8 9">ATCC BAA-894</strain>
    </source>
</reference>
<dbReference type="InterPro" id="IPR043128">
    <property type="entry name" value="Rev_trsase/Diguanyl_cyclase"/>
</dbReference>
<evidence type="ECO:0000313" key="8">
    <source>
        <dbReference type="EMBL" id="ABU76117.1"/>
    </source>
</evidence>
<dbReference type="EMBL" id="CP000783">
    <property type="protein sequence ID" value="ABU76117.1"/>
    <property type="molecule type" value="Genomic_DNA"/>
</dbReference>
<evidence type="ECO:0000256" key="4">
    <source>
        <dbReference type="ARBA" id="ARBA00022989"/>
    </source>
</evidence>
<dbReference type="CDD" id="cd01948">
    <property type="entry name" value="EAL"/>
    <property type="match status" value="1"/>
</dbReference>
<dbReference type="InterPro" id="IPR001633">
    <property type="entry name" value="EAL_dom"/>
</dbReference>
<dbReference type="AlphaFoldDB" id="A7MP46"/>
<dbReference type="HOGENOM" id="CLU_023566_2_0_6"/>
<dbReference type="Gene3D" id="3.20.20.450">
    <property type="entry name" value="EAL domain"/>
    <property type="match status" value="1"/>
</dbReference>
<dbReference type="PANTHER" id="PTHR33121">
    <property type="entry name" value="CYCLIC DI-GMP PHOSPHODIESTERASE PDEF"/>
    <property type="match status" value="1"/>
</dbReference>
<evidence type="ECO:0000256" key="1">
    <source>
        <dbReference type="ARBA" id="ARBA00004651"/>
    </source>
</evidence>
<keyword evidence="9" id="KW-1185">Reference proteome</keyword>
<dbReference type="Pfam" id="PF05231">
    <property type="entry name" value="MASE1"/>
    <property type="match status" value="1"/>
</dbReference>
<dbReference type="GO" id="GO:0071111">
    <property type="term" value="F:cyclic-guanylate-specific phosphodiesterase activity"/>
    <property type="evidence" value="ECO:0007669"/>
    <property type="project" value="InterPro"/>
</dbReference>
<protein>
    <recommendedName>
        <fullName evidence="7">EAL domain-containing protein</fullName>
    </recommendedName>
</protein>
<dbReference type="Gene3D" id="3.30.70.270">
    <property type="match status" value="1"/>
</dbReference>
<dbReference type="InterPro" id="IPR007895">
    <property type="entry name" value="MASE1"/>
</dbReference>
<gene>
    <name evidence="8" type="ordered locus">ESA_00846</name>
</gene>
<keyword evidence="4 6" id="KW-1133">Transmembrane helix</keyword>
<evidence type="ECO:0000313" key="9">
    <source>
        <dbReference type="Proteomes" id="UP000000260"/>
    </source>
</evidence>
<dbReference type="SMART" id="SM00052">
    <property type="entry name" value="EAL"/>
    <property type="match status" value="1"/>
</dbReference>
<feature type="domain" description="EAL" evidence="7">
    <location>
        <begin position="492"/>
        <end position="735"/>
    </location>
</feature>
<dbReference type="InterPro" id="IPR029787">
    <property type="entry name" value="Nucleotide_cyclase"/>
</dbReference>
<feature type="transmembrane region" description="Helical" evidence="6">
    <location>
        <begin position="66"/>
        <end position="82"/>
    </location>
</feature>
<feature type="transmembrane region" description="Helical" evidence="6">
    <location>
        <begin position="248"/>
        <end position="271"/>
    </location>
</feature>
<evidence type="ECO:0000256" key="5">
    <source>
        <dbReference type="ARBA" id="ARBA00023136"/>
    </source>
</evidence>
<dbReference type="Pfam" id="PF00563">
    <property type="entry name" value="EAL"/>
    <property type="match status" value="1"/>
</dbReference>
<organism evidence="8 9">
    <name type="scientific">Cronobacter sakazakii (strain ATCC BAA-894)</name>
    <name type="common">Enterobacter sakazakii</name>
    <dbReference type="NCBI Taxonomy" id="290339"/>
    <lineage>
        <taxon>Bacteria</taxon>
        <taxon>Pseudomonadati</taxon>
        <taxon>Pseudomonadota</taxon>
        <taxon>Gammaproteobacteria</taxon>
        <taxon>Enterobacterales</taxon>
        <taxon>Enterobacteriaceae</taxon>
        <taxon>Cronobacter</taxon>
    </lineage>
</organism>
<feature type="transmembrane region" description="Helical" evidence="6">
    <location>
        <begin position="127"/>
        <end position="149"/>
    </location>
</feature>
<dbReference type="GO" id="GO:0005886">
    <property type="term" value="C:plasma membrane"/>
    <property type="evidence" value="ECO:0007669"/>
    <property type="project" value="UniProtKB-SubCell"/>
</dbReference>
<dbReference type="KEGG" id="esa:ESA_00846"/>
<feature type="transmembrane region" description="Helical" evidence="6">
    <location>
        <begin position="169"/>
        <end position="189"/>
    </location>
</feature>
<dbReference type="SUPFAM" id="SSF141868">
    <property type="entry name" value="EAL domain-like"/>
    <property type="match status" value="1"/>
</dbReference>
<proteinExistence type="predicted"/>
<dbReference type="SUPFAM" id="SSF55073">
    <property type="entry name" value="Nucleotide cyclase"/>
    <property type="match status" value="1"/>
</dbReference>
<dbReference type="SMART" id="SM00267">
    <property type="entry name" value="GGDEF"/>
    <property type="match status" value="1"/>
</dbReference>
<evidence type="ECO:0000259" key="7">
    <source>
        <dbReference type="PROSITE" id="PS50883"/>
    </source>
</evidence>
<comment type="subcellular location">
    <subcellularLocation>
        <location evidence="1">Cell membrane</location>
        <topology evidence="1">Multi-pass membrane protein</topology>
    </subcellularLocation>
</comment>
<keyword evidence="2" id="KW-1003">Cell membrane</keyword>
<feature type="transmembrane region" description="Helical" evidence="6">
    <location>
        <begin position="291"/>
        <end position="315"/>
    </location>
</feature>
<evidence type="ECO:0000256" key="3">
    <source>
        <dbReference type="ARBA" id="ARBA00022692"/>
    </source>
</evidence>
<evidence type="ECO:0000256" key="2">
    <source>
        <dbReference type="ARBA" id="ARBA00022475"/>
    </source>
</evidence>
<keyword evidence="5 6" id="KW-0472">Membrane</keyword>
<accession>A7MP46</accession>
<feature type="transmembrane region" description="Helical" evidence="6">
    <location>
        <begin position="88"/>
        <end position="106"/>
    </location>
</feature>
<dbReference type="Proteomes" id="UP000000260">
    <property type="component" value="Chromosome"/>
</dbReference>
<feature type="transmembrane region" description="Helical" evidence="6">
    <location>
        <begin position="42"/>
        <end position="61"/>
    </location>
</feature>
<feature type="transmembrane region" description="Helical" evidence="6">
    <location>
        <begin position="218"/>
        <end position="236"/>
    </location>
</feature>
<dbReference type="InterPro" id="IPR000160">
    <property type="entry name" value="GGDEF_dom"/>
</dbReference>
<dbReference type="InterPro" id="IPR035919">
    <property type="entry name" value="EAL_sf"/>
</dbReference>